<feature type="non-terminal residue" evidence="1">
    <location>
        <position position="315"/>
    </location>
</feature>
<evidence type="ECO:0000313" key="2">
    <source>
        <dbReference type="Proteomes" id="UP001150603"/>
    </source>
</evidence>
<organism evidence="1 2">
    <name type="scientific">Linderina macrospora</name>
    <dbReference type="NCBI Taxonomy" id="4868"/>
    <lineage>
        <taxon>Eukaryota</taxon>
        <taxon>Fungi</taxon>
        <taxon>Fungi incertae sedis</taxon>
        <taxon>Zoopagomycota</taxon>
        <taxon>Kickxellomycotina</taxon>
        <taxon>Kickxellomycetes</taxon>
        <taxon>Kickxellales</taxon>
        <taxon>Kickxellaceae</taxon>
        <taxon>Linderina</taxon>
    </lineage>
</organism>
<keyword evidence="2" id="KW-1185">Reference proteome</keyword>
<reference evidence="1" key="1">
    <citation type="submission" date="2022-07" db="EMBL/GenBank/DDBJ databases">
        <title>Phylogenomic reconstructions and comparative analyses of Kickxellomycotina fungi.</title>
        <authorList>
            <person name="Reynolds N.K."/>
            <person name="Stajich J.E."/>
            <person name="Barry K."/>
            <person name="Grigoriev I.V."/>
            <person name="Crous P."/>
            <person name="Smith M.E."/>
        </authorList>
    </citation>
    <scope>NUCLEOTIDE SEQUENCE</scope>
    <source>
        <strain evidence="1">NRRL 5244</strain>
    </source>
</reference>
<proteinExistence type="predicted"/>
<comment type="caution">
    <text evidence="1">The sequence shown here is derived from an EMBL/GenBank/DDBJ whole genome shotgun (WGS) entry which is preliminary data.</text>
</comment>
<dbReference type="EMBL" id="JANBPW010001552">
    <property type="protein sequence ID" value="KAJ1944057.1"/>
    <property type="molecule type" value="Genomic_DNA"/>
</dbReference>
<dbReference type="Proteomes" id="UP001150603">
    <property type="component" value="Unassembled WGS sequence"/>
</dbReference>
<accession>A0ACC1JAM8</accession>
<keyword evidence="1" id="KW-0436">Ligase</keyword>
<protein>
    <submittedName>
        <fullName evidence="1">E3 SUMO-protein ligase pli1</fullName>
    </submittedName>
</protein>
<evidence type="ECO:0000313" key="1">
    <source>
        <dbReference type="EMBL" id="KAJ1944057.1"/>
    </source>
</evidence>
<name>A0ACC1JAM8_9FUNG</name>
<gene>
    <name evidence="1" type="primary">pli1_3</name>
    <name evidence="1" type="ORF">FBU59_002710</name>
</gene>
<sequence length="315" mass="35802">MPRMGQEFKKRILDDVVKPLCGPTLMLRHGDKPEIDRATGLRLQYNLHLYMYPAAAAEAYMSQSGDAQPIELEYPENLIVLSYPNYEHIVRTTGIFRRKLLPLDKLITNQNERDYTLDLQFEGSQDMVASVIAVGCPSVKDVLMAVRDKNRIDAEQSPAMLMTATSGGHRENEADDEDVQCTSQSLSLNCPLSMTRMVLPVRTQHCKHAECFDAKSFIKSYENSMTWSCPHCPSDTDNVIASWKDLYVDGFMLSMLEKYADDVRALSFVIEDNAWHPVSDTRDVAFDMLLERRPEDGDIFDGYFDDADDNDDDDT</sequence>